<evidence type="ECO:0000313" key="3">
    <source>
        <dbReference type="Proteomes" id="UP000239936"/>
    </source>
</evidence>
<evidence type="ECO:0000313" key="2">
    <source>
        <dbReference type="EMBL" id="PQJ95083.1"/>
    </source>
</evidence>
<organism evidence="2 3">
    <name type="scientific">Chromatium okenii</name>
    <dbReference type="NCBI Taxonomy" id="61644"/>
    <lineage>
        <taxon>Bacteria</taxon>
        <taxon>Pseudomonadati</taxon>
        <taxon>Pseudomonadota</taxon>
        <taxon>Gammaproteobacteria</taxon>
        <taxon>Chromatiales</taxon>
        <taxon>Chromatiaceae</taxon>
        <taxon>Chromatium</taxon>
    </lineage>
</organism>
<name>A0A2S7XNC6_9GAMM</name>
<keyword evidence="1" id="KW-1133">Transmembrane helix</keyword>
<keyword evidence="1" id="KW-0812">Transmembrane</keyword>
<protein>
    <submittedName>
        <fullName evidence="2">Uncharacterized protein</fullName>
    </submittedName>
</protein>
<sequence length="98" mass="11320">MEFSIHTRVLLRLFSGWIVLSLLIGGIVFYFEMKKVDDRVLKLATQEVSTFTIDILDHFNLIDQTHADILQKIQLKVADFCNSISSLLNYTTPLNKNF</sequence>
<dbReference type="AlphaFoldDB" id="A0A2S7XNC6"/>
<accession>A0A2S7XNC6</accession>
<dbReference type="Proteomes" id="UP000239936">
    <property type="component" value="Unassembled WGS sequence"/>
</dbReference>
<proteinExistence type="predicted"/>
<evidence type="ECO:0000256" key="1">
    <source>
        <dbReference type="SAM" id="Phobius"/>
    </source>
</evidence>
<keyword evidence="1" id="KW-0472">Membrane</keyword>
<feature type="transmembrane region" description="Helical" evidence="1">
    <location>
        <begin position="12"/>
        <end position="31"/>
    </location>
</feature>
<comment type="caution">
    <text evidence="2">The sequence shown here is derived from an EMBL/GenBank/DDBJ whole genome shotgun (WGS) entry which is preliminary data.</text>
</comment>
<keyword evidence="3" id="KW-1185">Reference proteome</keyword>
<reference evidence="2 3" key="1">
    <citation type="submission" date="2018-01" db="EMBL/GenBank/DDBJ databases">
        <title>The complete genome sequence of Chromatium okenii LaCa, a purple sulfur bacterium with a turbulent life.</title>
        <authorList>
            <person name="Luedin S.M."/>
            <person name="Liechti N."/>
            <person name="Storelli N."/>
            <person name="Danza F."/>
            <person name="Wittwer M."/>
            <person name="Pothier J.F."/>
            <person name="Tonolla M.A."/>
        </authorList>
    </citation>
    <scope>NUCLEOTIDE SEQUENCE [LARGE SCALE GENOMIC DNA]</scope>
    <source>
        <strain evidence="2 3">LaCa</strain>
    </source>
</reference>
<dbReference type="EMBL" id="PPGH01000037">
    <property type="protein sequence ID" value="PQJ95083.1"/>
    <property type="molecule type" value="Genomic_DNA"/>
</dbReference>
<gene>
    <name evidence="2" type="ORF">CXB77_12250</name>
</gene>